<evidence type="ECO:0000256" key="1">
    <source>
        <dbReference type="SAM" id="MobiDB-lite"/>
    </source>
</evidence>
<comment type="caution">
    <text evidence="2">The sequence shown here is derived from an EMBL/GenBank/DDBJ whole genome shotgun (WGS) entry which is preliminary data.</text>
</comment>
<reference evidence="2 3" key="1">
    <citation type="submission" date="2016-07" db="EMBL/GenBank/DDBJ databases">
        <title>Pervasive Adenine N6-methylation of Active Genes in Fungi.</title>
        <authorList>
            <consortium name="DOE Joint Genome Institute"/>
            <person name="Mondo S.J."/>
            <person name="Dannebaum R.O."/>
            <person name="Kuo R.C."/>
            <person name="Labutti K."/>
            <person name="Haridas S."/>
            <person name="Kuo A."/>
            <person name="Salamov A."/>
            <person name="Ahrendt S.R."/>
            <person name="Lipzen A."/>
            <person name="Sullivan W."/>
            <person name="Andreopoulos W.B."/>
            <person name="Clum A."/>
            <person name="Lindquist E."/>
            <person name="Daum C."/>
            <person name="Ramamoorthy G.K."/>
            <person name="Gryganskyi A."/>
            <person name="Culley D."/>
            <person name="Magnuson J.K."/>
            <person name="James T.Y."/>
            <person name="O'Malley M.A."/>
            <person name="Stajich J.E."/>
            <person name="Spatafora J.W."/>
            <person name="Visel A."/>
            <person name="Grigoriev I.V."/>
        </authorList>
    </citation>
    <scope>NUCLEOTIDE SEQUENCE [LARGE SCALE GENOMIC DNA]</scope>
    <source>
        <strain evidence="2 3">NRRL 2496</strain>
    </source>
</reference>
<protein>
    <submittedName>
        <fullName evidence="2">Uncharacterized protein</fullName>
    </submittedName>
</protein>
<dbReference type="EMBL" id="MCGN01000003">
    <property type="protein sequence ID" value="ORY98670.1"/>
    <property type="molecule type" value="Genomic_DNA"/>
</dbReference>
<dbReference type="InParanoid" id="A0A1X2HHW2"/>
<feature type="compositionally biased region" description="Acidic residues" evidence="1">
    <location>
        <begin position="9"/>
        <end position="20"/>
    </location>
</feature>
<dbReference type="OrthoDB" id="5597136at2759"/>
<accession>A0A1X2HHW2</accession>
<sequence length="112" mass="12106">MDVNALEAFSDDWTDDSEDWSEWNDDAVSVATDISEASTVSHESDASEKSVVDYPYDYDALRKSQPMQGPIVINGECIPAVFDSGAGVSVIGLPLAEKLGEISTGTYVHFQV</sequence>
<feature type="region of interest" description="Disordered" evidence="1">
    <location>
        <begin position="1"/>
        <end position="20"/>
    </location>
</feature>
<evidence type="ECO:0000313" key="2">
    <source>
        <dbReference type="EMBL" id="ORY98670.1"/>
    </source>
</evidence>
<dbReference type="Proteomes" id="UP000242180">
    <property type="component" value="Unassembled WGS sequence"/>
</dbReference>
<name>A0A1X2HHW2_SYNRA</name>
<dbReference type="InterPro" id="IPR021109">
    <property type="entry name" value="Peptidase_aspartic_dom_sf"/>
</dbReference>
<organism evidence="2 3">
    <name type="scientific">Syncephalastrum racemosum</name>
    <name type="common">Filamentous fungus</name>
    <dbReference type="NCBI Taxonomy" id="13706"/>
    <lineage>
        <taxon>Eukaryota</taxon>
        <taxon>Fungi</taxon>
        <taxon>Fungi incertae sedis</taxon>
        <taxon>Mucoromycota</taxon>
        <taxon>Mucoromycotina</taxon>
        <taxon>Mucoromycetes</taxon>
        <taxon>Mucorales</taxon>
        <taxon>Syncephalastraceae</taxon>
        <taxon>Syncephalastrum</taxon>
    </lineage>
</organism>
<gene>
    <name evidence="2" type="ORF">BCR43DRAFT_503475</name>
</gene>
<dbReference type="STRING" id="13706.A0A1X2HHW2"/>
<proteinExistence type="predicted"/>
<keyword evidence="3" id="KW-1185">Reference proteome</keyword>
<dbReference type="AlphaFoldDB" id="A0A1X2HHW2"/>
<evidence type="ECO:0000313" key="3">
    <source>
        <dbReference type="Proteomes" id="UP000242180"/>
    </source>
</evidence>
<dbReference type="SUPFAM" id="SSF50630">
    <property type="entry name" value="Acid proteases"/>
    <property type="match status" value="1"/>
</dbReference>